<sequence length="315" mass="36457">MKYWTANQGKTYKEEITGGFLWAPKTNKAKQTSQFYTNVTLIKKDDIIFSLTNYGSGLCINAVGKCIIEFYNCENPLNHNKGEWINDGWRIDVKWEILETKPHIKQYFDRIESLLPIKYSPILKNGNAPQHCYVSAISDNLGNLFKELIGSQYNFEELIEQNIINEIENRTDITITEKEQIIKSRIGQGIFRKNVLIKEPKCRISNISKLELLIASHIKPWKKSNNHERLDGNNGLMLNPTVDKLFDKGFISFTDDGIILISNITEEELNSLGIDITKNIGSFSKEQCIYLDYHRKNILKKEEIEKEFLNLIEDN</sequence>
<protein>
    <recommendedName>
        <fullName evidence="1">HNH nuclease domain-containing protein</fullName>
    </recommendedName>
</protein>
<organism evidence="2">
    <name type="scientific">viral metagenome</name>
    <dbReference type="NCBI Taxonomy" id="1070528"/>
    <lineage>
        <taxon>unclassified sequences</taxon>
        <taxon>metagenomes</taxon>
        <taxon>organismal metagenomes</taxon>
    </lineage>
</organism>
<evidence type="ECO:0000259" key="1">
    <source>
        <dbReference type="Pfam" id="PF13391"/>
    </source>
</evidence>
<proteinExistence type="predicted"/>
<accession>A0A6C0H0M9</accession>
<evidence type="ECO:0000313" key="2">
    <source>
        <dbReference type="EMBL" id="QHT74091.1"/>
    </source>
</evidence>
<dbReference type="InterPro" id="IPR003615">
    <property type="entry name" value="HNH_nuc"/>
</dbReference>
<name>A0A6C0H0M9_9ZZZZ</name>
<dbReference type="EMBL" id="MN739837">
    <property type="protein sequence ID" value="QHT74091.1"/>
    <property type="molecule type" value="Genomic_DNA"/>
</dbReference>
<reference evidence="2" key="1">
    <citation type="journal article" date="2020" name="Nature">
        <title>Giant virus diversity and host interactions through global metagenomics.</title>
        <authorList>
            <person name="Schulz F."/>
            <person name="Roux S."/>
            <person name="Paez-Espino D."/>
            <person name="Jungbluth S."/>
            <person name="Walsh D.A."/>
            <person name="Denef V.J."/>
            <person name="McMahon K.D."/>
            <person name="Konstantinidis K.T."/>
            <person name="Eloe-Fadrosh E.A."/>
            <person name="Kyrpides N.C."/>
            <person name="Woyke T."/>
        </authorList>
    </citation>
    <scope>NUCLEOTIDE SEQUENCE</scope>
    <source>
        <strain evidence="2">GVMAG-M-3300023179-4</strain>
    </source>
</reference>
<feature type="domain" description="HNH nuclease" evidence="1">
    <location>
        <begin position="202"/>
        <end position="253"/>
    </location>
</feature>
<dbReference type="AlphaFoldDB" id="A0A6C0H0M9"/>
<dbReference type="Pfam" id="PF13391">
    <property type="entry name" value="HNH_2"/>
    <property type="match status" value="1"/>
</dbReference>